<keyword evidence="4" id="KW-0378">Hydrolase</keyword>
<dbReference type="InterPro" id="IPR023631">
    <property type="entry name" value="Amidase_dom"/>
</dbReference>
<dbReference type="InterPro" id="IPR020556">
    <property type="entry name" value="Amidase_CS"/>
</dbReference>
<dbReference type="PANTHER" id="PTHR46072:SF2">
    <property type="entry name" value="AMIDASE (EUROFUNG)"/>
    <property type="match status" value="1"/>
</dbReference>
<dbReference type="KEGG" id="cdeu:CNBG_4986"/>
<dbReference type="InterPro" id="IPR036928">
    <property type="entry name" value="AS_sf"/>
</dbReference>
<evidence type="ECO:0000256" key="6">
    <source>
        <dbReference type="PIRSR" id="PIRSR001221-2"/>
    </source>
</evidence>
<dbReference type="GO" id="GO:0004040">
    <property type="term" value="F:amidase activity"/>
    <property type="evidence" value="ECO:0007669"/>
    <property type="project" value="UniProtKB-EC"/>
</dbReference>
<evidence type="ECO:0000256" key="1">
    <source>
        <dbReference type="ARBA" id="ARBA00001311"/>
    </source>
</evidence>
<dbReference type="Proteomes" id="UP000029445">
    <property type="component" value="Chromosome 13"/>
</dbReference>
<dbReference type="PROSITE" id="PS00571">
    <property type="entry name" value="AMIDASES"/>
    <property type="match status" value="1"/>
</dbReference>
<evidence type="ECO:0000256" key="3">
    <source>
        <dbReference type="ARBA" id="ARBA00012922"/>
    </source>
</evidence>
<feature type="active site" description="Charge relay system" evidence="5">
    <location>
        <position position="206"/>
    </location>
</feature>
<evidence type="ECO:0000259" key="7">
    <source>
        <dbReference type="Pfam" id="PF01425"/>
    </source>
</evidence>
<dbReference type="GeneID" id="88181161"/>
<dbReference type="Pfam" id="PF01425">
    <property type="entry name" value="Amidase"/>
    <property type="match status" value="1"/>
</dbReference>
<dbReference type="EMBL" id="CP025771">
    <property type="protein sequence ID" value="KGB79148.1"/>
    <property type="molecule type" value="Genomic_DNA"/>
</dbReference>
<comment type="catalytic activity">
    <reaction evidence="1">
        <text>a monocarboxylic acid amide + H2O = a monocarboxylate + NH4(+)</text>
        <dbReference type="Rhea" id="RHEA:12020"/>
        <dbReference type="ChEBI" id="CHEBI:15377"/>
        <dbReference type="ChEBI" id="CHEBI:28938"/>
        <dbReference type="ChEBI" id="CHEBI:35757"/>
        <dbReference type="ChEBI" id="CHEBI:83628"/>
        <dbReference type="EC" id="3.5.1.4"/>
    </reaction>
</comment>
<feature type="domain" description="Amidase" evidence="7">
    <location>
        <begin position="75"/>
        <end position="545"/>
    </location>
</feature>
<dbReference type="PANTHER" id="PTHR46072">
    <property type="entry name" value="AMIDASE-RELATED-RELATED"/>
    <property type="match status" value="1"/>
</dbReference>
<sequence>MSWKEAVEIKRKERQSRLPAKWLIPSDQLPSSDTLNVQNLPRILGWLSDREIEITEADISTILSKIANRQWTSREVTEAFAHRTTIAHQLLNPITEVNFEAAFAQADDLDEYLAREGKTIGPLHGLPISCKDSCDVEGIDTTMGYSAWVGSKAKKDCVMIASLRAAGAIPFVKTNLGHTLMMGESVNHLFGRSLNPWNRSLTPGGSSGGEAALLAFRGSPVGWGTDIGGSIRLPSASTNLYGLRPSPGRVSYRGLADTFLGQEAVRCVLGPMGQSPHDLELLMSVYMASKPWNKDPDVIPLEWKKPSDALAERPCCFAYINGDELVTPHPPIQRALKHVVDKLQKAGHHVVEWQGPLAKDAPRLMLDFWTADGGEEIRRRVAASGEPMIPEVAQLLRMTPSSNFIPPTVSQTWKNQHERDLYARQFLDHWQDSACWSGCGQIIDGLIIPAAPFLARPHGADLPNSKWGVFEHTYANFQPLFQLSTGSFPSGLFQDPSIDLPLKEFTPRSDLDKVVQALYSNPEEWRGAPIGFQLVGRRLEEEKVLVMLQRVKEALE</sequence>
<protein>
    <recommendedName>
        <fullName evidence="3">amidase</fullName>
        <ecNumber evidence="3">3.5.1.4</ecNumber>
    </recommendedName>
</protein>
<dbReference type="STRING" id="294750.A0A095EQJ4"/>
<evidence type="ECO:0000313" key="8">
    <source>
        <dbReference type="EMBL" id="KGB79148.1"/>
    </source>
</evidence>
<keyword evidence="9" id="KW-1185">Reference proteome</keyword>
<dbReference type="EC" id="3.5.1.4" evidence="3"/>
<evidence type="ECO:0000256" key="2">
    <source>
        <dbReference type="ARBA" id="ARBA00009199"/>
    </source>
</evidence>
<feature type="binding site" evidence="6">
    <location>
        <begin position="227"/>
        <end position="230"/>
    </location>
    <ligand>
        <name>substrate</name>
    </ligand>
</feature>
<dbReference type="Gene3D" id="3.90.1300.10">
    <property type="entry name" value="Amidase signature (AS) domain"/>
    <property type="match status" value="1"/>
</dbReference>
<dbReference type="PIRSF" id="PIRSF001221">
    <property type="entry name" value="Amidase_fungi"/>
    <property type="match status" value="1"/>
</dbReference>
<proteinExistence type="inferred from homology"/>
<reference evidence="8 9" key="2">
    <citation type="journal article" date="2018" name="Proc. Natl. Acad. Sci.">
        <title>RNAi is a critical determinant of centromere evolution in closely related fungi.</title>
        <authorList>
            <person name="Yadav V."/>
            <person name="Sun S."/>
            <person name="Billmyre R.B."/>
            <person name="Thimmappa B.C."/>
            <person name="Shea T."/>
            <person name="Lintner R."/>
            <person name="Bakkeren G."/>
            <person name="Cuomo C.A."/>
            <person name="Heitman J."/>
            <person name="Sanyal K."/>
        </authorList>
    </citation>
    <scope>NUCLEOTIDE SEQUENCE [LARGE SCALE GENOMIC DNA]</scope>
    <source>
        <strain evidence="8 9">R265</strain>
    </source>
</reference>
<comment type="similarity">
    <text evidence="2">Belongs to the amidase family.</text>
</comment>
<dbReference type="OrthoDB" id="6428749at2759"/>
<accession>A0A095EQJ4</accession>
<name>A0A095EQJ4_CRYD2</name>
<feature type="binding site" evidence="6">
    <location>
        <position position="180"/>
    </location>
    <ligand>
        <name>substrate</name>
    </ligand>
</feature>
<feature type="active site" description="Acyl-ester intermediate" evidence="5">
    <location>
        <position position="230"/>
    </location>
</feature>
<dbReference type="VEuPathDB" id="FungiDB:CNBG_4986"/>
<reference evidence="8 9" key="1">
    <citation type="journal article" date="2011" name="MBio">
        <title>Genome variation in Cryptococcus gattii, an emerging pathogen of immunocompetent hosts.</title>
        <authorList>
            <person name="D'Souza C.A."/>
            <person name="Kronstad J.W."/>
            <person name="Taylor G."/>
            <person name="Warren R."/>
            <person name="Yuen M."/>
            <person name="Hu G."/>
            <person name="Jung W.H."/>
            <person name="Sham A."/>
            <person name="Kidd S.E."/>
            <person name="Tangen K."/>
            <person name="Lee N."/>
            <person name="Zeilmaker T."/>
            <person name="Sawkins J."/>
            <person name="McVicker G."/>
            <person name="Shah S."/>
            <person name="Gnerre S."/>
            <person name="Griggs A."/>
            <person name="Zeng Q."/>
            <person name="Bartlett K."/>
            <person name="Li W."/>
            <person name="Wang X."/>
            <person name="Heitman J."/>
            <person name="Stajich J.E."/>
            <person name="Fraser J.A."/>
            <person name="Meyer W."/>
            <person name="Carter D."/>
            <person name="Schein J."/>
            <person name="Krzywinski M."/>
            <person name="Kwon-Chung K.J."/>
            <person name="Varma A."/>
            <person name="Wang J."/>
            <person name="Brunham R."/>
            <person name="Fyfe M."/>
            <person name="Ouellette B.F."/>
            <person name="Siddiqui A."/>
            <person name="Marra M."/>
            <person name="Jones S."/>
            <person name="Holt R."/>
            <person name="Birren B.W."/>
            <person name="Galagan J.E."/>
            <person name="Cuomo C.A."/>
        </authorList>
    </citation>
    <scope>NUCLEOTIDE SEQUENCE [LARGE SCALE GENOMIC DNA]</scope>
    <source>
        <strain evidence="8 9">R265</strain>
    </source>
</reference>
<dbReference type="SUPFAM" id="SSF75304">
    <property type="entry name" value="Amidase signature (AS) enzymes"/>
    <property type="match status" value="1"/>
</dbReference>
<dbReference type="HOGENOM" id="CLU_009600_9_2_1"/>
<dbReference type="OMA" id="PMCRSPE"/>
<feature type="active site" description="Charge relay system" evidence="5">
    <location>
        <position position="131"/>
    </location>
</feature>
<evidence type="ECO:0000256" key="5">
    <source>
        <dbReference type="PIRSR" id="PIRSR001221-1"/>
    </source>
</evidence>
<organism evidence="8 9">
    <name type="scientific">Cryptococcus deuterogattii (strain R265)</name>
    <name type="common">Cryptococcus gattii VGII (strain R265)</name>
    <dbReference type="NCBI Taxonomy" id="294750"/>
    <lineage>
        <taxon>Eukaryota</taxon>
        <taxon>Fungi</taxon>
        <taxon>Dikarya</taxon>
        <taxon>Basidiomycota</taxon>
        <taxon>Agaricomycotina</taxon>
        <taxon>Tremellomycetes</taxon>
        <taxon>Tremellales</taxon>
        <taxon>Cryptococcaceae</taxon>
        <taxon>Cryptococcus</taxon>
        <taxon>Cryptococcus gattii species complex</taxon>
    </lineage>
</organism>
<evidence type="ECO:0000313" key="9">
    <source>
        <dbReference type="Proteomes" id="UP000029445"/>
    </source>
</evidence>
<gene>
    <name evidence="8" type="ORF">CNBG_4986</name>
</gene>
<dbReference type="RefSeq" id="XP_062884841.1">
    <property type="nucleotide sequence ID" value="XM_063028886.1"/>
</dbReference>
<feature type="binding site" evidence="6">
    <location>
        <position position="206"/>
    </location>
    <ligand>
        <name>substrate</name>
    </ligand>
</feature>
<dbReference type="AlphaFoldDB" id="A0A095EQJ4"/>
<evidence type="ECO:0000256" key="4">
    <source>
        <dbReference type="ARBA" id="ARBA00022801"/>
    </source>
</evidence>